<name>A0A9W7W1Y1_9PEZI</name>
<organism evidence="2 3">
    <name type="scientific">Teratosphaeria destructans</name>
    <dbReference type="NCBI Taxonomy" id="418781"/>
    <lineage>
        <taxon>Eukaryota</taxon>
        <taxon>Fungi</taxon>
        <taxon>Dikarya</taxon>
        <taxon>Ascomycota</taxon>
        <taxon>Pezizomycotina</taxon>
        <taxon>Dothideomycetes</taxon>
        <taxon>Dothideomycetidae</taxon>
        <taxon>Mycosphaerellales</taxon>
        <taxon>Teratosphaeriaceae</taxon>
        <taxon>Teratosphaeria</taxon>
    </lineage>
</organism>
<evidence type="ECO:0000313" key="2">
    <source>
        <dbReference type="EMBL" id="KAH9827287.1"/>
    </source>
</evidence>
<dbReference type="EMBL" id="RIBY02001892">
    <property type="protein sequence ID" value="KAH9827287.1"/>
    <property type="molecule type" value="Genomic_DNA"/>
</dbReference>
<sequence length="152" mass="17726">MWTALLAPFSAEHRARHQQDLVDRYYANLTRGKPPPSPRDEVWPRDYMGSGWEASTDADPFVHADSLRSLFRSDLRDALKRQGLQTQLERTFDEYAITDESGRKGMLYPRCRQTLAHRPPRHQDRRADRTQSGPENNSETYYYPIISATTNR</sequence>
<keyword evidence="3" id="KW-1185">Reference proteome</keyword>
<evidence type="ECO:0000313" key="3">
    <source>
        <dbReference type="Proteomes" id="UP001138500"/>
    </source>
</evidence>
<protein>
    <submittedName>
        <fullName evidence="2">Uncharacterized protein</fullName>
    </submittedName>
</protein>
<accession>A0A9W7W1Y1</accession>
<feature type="compositionally biased region" description="Polar residues" evidence="1">
    <location>
        <begin position="130"/>
        <end position="140"/>
    </location>
</feature>
<reference evidence="2 3" key="2">
    <citation type="journal article" date="2021" name="Curr. Genet.">
        <title>Genetic response to nitrogen starvation in the aggressive Eucalyptus foliar pathogen Teratosphaeria destructans.</title>
        <authorList>
            <person name="Havenga M."/>
            <person name="Wingfield B.D."/>
            <person name="Wingfield M.J."/>
            <person name="Dreyer L.L."/>
            <person name="Roets F."/>
            <person name="Aylward J."/>
        </authorList>
    </citation>
    <scope>NUCLEOTIDE SEQUENCE [LARGE SCALE GENOMIC DNA]</scope>
    <source>
        <strain evidence="2">CMW44962</strain>
    </source>
</reference>
<dbReference type="Proteomes" id="UP001138500">
    <property type="component" value="Unassembled WGS sequence"/>
</dbReference>
<proteinExistence type="predicted"/>
<dbReference type="AlphaFoldDB" id="A0A9W7W1Y1"/>
<comment type="caution">
    <text evidence="2">The sequence shown here is derived from an EMBL/GenBank/DDBJ whole genome shotgun (WGS) entry which is preliminary data.</text>
</comment>
<feature type="region of interest" description="Disordered" evidence="1">
    <location>
        <begin position="114"/>
        <end position="143"/>
    </location>
</feature>
<evidence type="ECO:0000256" key="1">
    <source>
        <dbReference type="SAM" id="MobiDB-lite"/>
    </source>
</evidence>
<gene>
    <name evidence="2" type="ORF">Tdes44962_MAKER09757</name>
</gene>
<reference evidence="2 3" key="1">
    <citation type="journal article" date="2018" name="IMA Fungus">
        <title>IMA Genome-F 10: Nine draft genome sequences of Claviceps purpurea s.lat., including C. arundinis, C. humidiphila, and C. cf. spartinae, pseudomolecules for the pitch canker pathogen Fusarium circinatum, draft genome of Davidsoniella eucalypti, Grosmannia galeiformis, Quambalaria eucalypti, and Teratosphaeria destructans.</title>
        <authorList>
            <person name="Wingfield B.D."/>
            <person name="Liu M."/>
            <person name="Nguyen H.D."/>
            <person name="Lane F.A."/>
            <person name="Morgan S.W."/>
            <person name="De Vos L."/>
            <person name="Wilken P.M."/>
            <person name="Duong T.A."/>
            <person name="Aylward J."/>
            <person name="Coetzee M.P."/>
            <person name="Dadej K."/>
            <person name="De Beer Z.W."/>
            <person name="Findlay W."/>
            <person name="Havenga M."/>
            <person name="Kolarik M."/>
            <person name="Menzies J.G."/>
            <person name="Naidoo K."/>
            <person name="Pochopski O."/>
            <person name="Shoukouhi P."/>
            <person name="Santana Q.C."/>
            <person name="Seifert K.A."/>
            <person name="Soal N."/>
            <person name="Steenkamp E.T."/>
            <person name="Tatham C.T."/>
            <person name="van der Nest M.A."/>
            <person name="Wingfield M.J."/>
        </authorList>
    </citation>
    <scope>NUCLEOTIDE SEQUENCE [LARGE SCALE GENOMIC DNA]</scope>
    <source>
        <strain evidence="2">CMW44962</strain>
    </source>
</reference>